<keyword evidence="3 6" id="KW-0812">Transmembrane</keyword>
<feature type="transmembrane region" description="Helical" evidence="8">
    <location>
        <begin position="273"/>
        <end position="294"/>
    </location>
</feature>
<feature type="compositionally biased region" description="Acidic residues" evidence="7">
    <location>
        <begin position="1"/>
        <end position="14"/>
    </location>
</feature>
<evidence type="ECO:0000313" key="10">
    <source>
        <dbReference type="RefSeq" id="XP_005096200.2"/>
    </source>
</evidence>
<evidence type="ECO:0000256" key="7">
    <source>
        <dbReference type="SAM" id="MobiDB-lite"/>
    </source>
</evidence>
<dbReference type="GeneID" id="101862722"/>
<keyword evidence="4 8" id="KW-1133">Transmembrane helix</keyword>
<evidence type="ECO:0000256" key="6">
    <source>
        <dbReference type="RuleBase" id="RU003732"/>
    </source>
</evidence>
<feature type="transmembrane region" description="Helical" evidence="8">
    <location>
        <begin position="29"/>
        <end position="47"/>
    </location>
</feature>
<dbReference type="PANTHER" id="PTHR11616">
    <property type="entry name" value="SODIUM/CHLORIDE DEPENDENT TRANSPORTER"/>
    <property type="match status" value="1"/>
</dbReference>
<dbReference type="PROSITE" id="PS00754">
    <property type="entry name" value="NA_NEUROTRAN_SYMP_2"/>
    <property type="match status" value="1"/>
</dbReference>
<evidence type="ECO:0000256" key="3">
    <source>
        <dbReference type="ARBA" id="ARBA00022692"/>
    </source>
</evidence>
<proteinExistence type="inferred from homology"/>
<gene>
    <name evidence="10" type="primary">LOC101862722</name>
</gene>
<comment type="subcellular location">
    <subcellularLocation>
        <location evidence="1">Membrane</location>
        <topology evidence="1">Multi-pass membrane protein</topology>
    </subcellularLocation>
</comment>
<dbReference type="InterPro" id="IPR000175">
    <property type="entry name" value="Na/ntran_symport"/>
</dbReference>
<feature type="transmembrane region" description="Helical" evidence="8">
    <location>
        <begin position="59"/>
        <end position="79"/>
    </location>
</feature>
<evidence type="ECO:0000256" key="2">
    <source>
        <dbReference type="ARBA" id="ARBA00022448"/>
    </source>
</evidence>
<keyword evidence="9" id="KW-1185">Reference proteome</keyword>
<sequence>MSKDEEQPEQDEVDSPDKGLNKRETWGRAFDFLLACIGFSVGLGNVWRFPYLCYKNGGGAFLIPYFLFVLVGGIPLFYLEVAVGQYMSKGGLQAWNIVPLFQGIGLASCIIVFFLNCYYNVILSWAFYYFFSSFTSELPWEKCGHSWNTANCSENFKVTANETGVNETTLLDPVTEFWENKVLGITDGLHDLGVVKWDLCLCLLFAWIVVYCCICKGIKSSGKVMYVTATSPYIFMTVLLIRNATLDGAYEGVKFYLQPNITKLTEISVWVDAGTQIFFSSSIAIGTLTALGSYNKFKHNSYR</sequence>
<dbReference type="PROSITE" id="PS00610">
    <property type="entry name" value="NA_NEUROTRAN_SYMP_1"/>
    <property type="match status" value="1"/>
</dbReference>
<organism evidence="9 10">
    <name type="scientific">Aplysia californica</name>
    <name type="common">California sea hare</name>
    <dbReference type="NCBI Taxonomy" id="6500"/>
    <lineage>
        <taxon>Eukaryota</taxon>
        <taxon>Metazoa</taxon>
        <taxon>Spiralia</taxon>
        <taxon>Lophotrochozoa</taxon>
        <taxon>Mollusca</taxon>
        <taxon>Gastropoda</taxon>
        <taxon>Heterobranchia</taxon>
        <taxon>Euthyneura</taxon>
        <taxon>Tectipleura</taxon>
        <taxon>Aplysiida</taxon>
        <taxon>Aplysioidea</taxon>
        <taxon>Aplysiidae</taxon>
        <taxon>Aplysia</taxon>
    </lineage>
</organism>
<feature type="region of interest" description="Disordered" evidence="7">
    <location>
        <begin position="1"/>
        <end position="20"/>
    </location>
</feature>
<dbReference type="SUPFAM" id="SSF161070">
    <property type="entry name" value="SNF-like"/>
    <property type="match status" value="1"/>
</dbReference>
<dbReference type="Proteomes" id="UP000694888">
    <property type="component" value="Unplaced"/>
</dbReference>
<keyword evidence="2 6" id="KW-0813">Transport</keyword>
<reference evidence="10" key="1">
    <citation type="submission" date="2025-08" db="UniProtKB">
        <authorList>
            <consortium name="RefSeq"/>
        </authorList>
    </citation>
    <scope>IDENTIFICATION</scope>
</reference>
<evidence type="ECO:0000256" key="1">
    <source>
        <dbReference type="ARBA" id="ARBA00004141"/>
    </source>
</evidence>
<evidence type="ECO:0000256" key="5">
    <source>
        <dbReference type="ARBA" id="ARBA00023136"/>
    </source>
</evidence>
<protein>
    <recommendedName>
        <fullName evidence="6">Transporter</fullName>
    </recommendedName>
</protein>
<evidence type="ECO:0000256" key="4">
    <source>
        <dbReference type="ARBA" id="ARBA00022989"/>
    </source>
</evidence>
<evidence type="ECO:0000313" key="9">
    <source>
        <dbReference type="Proteomes" id="UP000694888"/>
    </source>
</evidence>
<feature type="transmembrane region" description="Helical" evidence="8">
    <location>
        <begin position="100"/>
        <end position="131"/>
    </location>
</feature>
<accession>A0ABM0JL19</accession>
<name>A0ABM0JL19_APLCA</name>
<keyword evidence="6" id="KW-0769">Symport</keyword>
<feature type="transmembrane region" description="Helical" evidence="8">
    <location>
        <begin position="226"/>
        <end position="245"/>
    </location>
</feature>
<dbReference type="PROSITE" id="PS50267">
    <property type="entry name" value="NA_NEUROTRAN_SYMP_3"/>
    <property type="match status" value="1"/>
</dbReference>
<evidence type="ECO:0000256" key="8">
    <source>
        <dbReference type="SAM" id="Phobius"/>
    </source>
</evidence>
<dbReference type="RefSeq" id="XP_005096200.2">
    <property type="nucleotide sequence ID" value="XM_005096143.3"/>
</dbReference>
<dbReference type="PANTHER" id="PTHR11616:SF309">
    <property type="entry name" value="TRANSPORTER"/>
    <property type="match status" value="1"/>
</dbReference>
<dbReference type="Pfam" id="PF00209">
    <property type="entry name" value="SNF"/>
    <property type="match status" value="1"/>
</dbReference>
<comment type="similarity">
    <text evidence="6">Belongs to the sodium:neurotransmitter symporter (SNF) (TC 2.A.22) family.</text>
</comment>
<dbReference type="PRINTS" id="PR00176">
    <property type="entry name" value="NANEUSMPORT"/>
</dbReference>
<keyword evidence="5 8" id="KW-0472">Membrane</keyword>
<dbReference type="InterPro" id="IPR037272">
    <property type="entry name" value="SNS_sf"/>
</dbReference>
<feature type="transmembrane region" description="Helical" evidence="8">
    <location>
        <begin position="194"/>
        <end position="214"/>
    </location>
</feature>